<evidence type="ECO:0000313" key="1">
    <source>
        <dbReference type="EMBL" id="KAK3892379.1"/>
    </source>
</evidence>
<reference evidence="1" key="1">
    <citation type="submission" date="2023-10" db="EMBL/GenBank/DDBJ databases">
        <title>Genome assemblies of two species of porcelain crab, Petrolisthes cinctipes and Petrolisthes manimaculis (Anomura: Porcellanidae).</title>
        <authorList>
            <person name="Angst P."/>
        </authorList>
    </citation>
    <scope>NUCLEOTIDE SEQUENCE</scope>
    <source>
        <strain evidence="1">PB745_01</strain>
        <tissue evidence="1">Gill</tissue>
    </source>
</reference>
<dbReference type="Proteomes" id="UP001286313">
    <property type="component" value="Unassembled WGS sequence"/>
</dbReference>
<dbReference type="EMBL" id="JAWQEG010000261">
    <property type="protein sequence ID" value="KAK3892379.1"/>
    <property type="molecule type" value="Genomic_DNA"/>
</dbReference>
<comment type="caution">
    <text evidence="1">The sequence shown here is derived from an EMBL/GenBank/DDBJ whole genome shotgun (WGS) entry which is preliminary data.</text>
</comment>
<organism evidence="1 2">
    <name type="scientific">Petrolisthes cinctipes</name>
    <name type="common">Flat porcelain crab</name>
    <dbReference type="NCBI Taxonomy" id="88211"/>
    <lineage>
        <taxon>Eukaryota</taxon>
        <taxon>Metazoa</taxon>
        <taxon>Ecdysozoa</taxon>
        <taxon>Arthropoda</taxon>
        <taxon>Crustacea</taxon>
        <taxon>Multicrustacea</taxon>
        <taxon>Malacostraca</taxon>
        <taxon>Eumalacostraca</taxon>
        <taxon>Eucarida</taxon>
        <taxon>Decapoda</taxon>
        <taxon>Pleocyemata</taxon>
        <taxon>Anomura</taxon>
        <taxon>Galatheoidea</taxon>
        <taxon>Porcellanidae</taxon>
        <taxon>Petrolisthes</taxon>
    </lineage>
</organism>
<proteinExistence type="predicted"/>
<gene>
    <name evidence="1" type="ORF">Pcinc_003749</name>
</gene>
<protein>
    <submittedName>
        <fullName evidence="1">Uncharacterized protein</fullName>
    </submittedName>
</protein>
<sequence>MADSRSVAFKMPGIRLLIRLPSSRFEAVLPSLVRNTNNVDAVRVYRATACSARSPILTKGTTCSLSLSTSRSDTRTFPRHLLHVPPHHQNAKEWQEMWGHTRSTI</sequence>
<keyword evidence="2" id="KW-1185">Reference proteome</keyword>
<accession>A0AAE1GG30</accession>
<name>A0AAE1GG30_PETCI</name>
<dbReference type="AlphaFoldDB" id="A0AAE1GG30"/>
<evidence type="ECO:0000313" key="2">
    <source>
        <dbReference type="Proteomes" id="UP001286313"/>
    </source>
</evidence>